<keyword evidence="3" id="KW-1185">Reference proteome</keyword>
<keyword evidence="1" id="KW-1133">Transmembrane helix</keyword>
<dbReference type="Proteomes" id="UP000041625">
    <property type="component" value="Unassembled WGS sequence"/>
</dbReference>
<protein>
    <submittedName>
        <fullName evidence="2">Uncharacterized protein</fullName>
    </submittedName>
</protein>
<evidence type="ECO:0000313" key="3">
    <source>
        <dbReference type="Proteomes" id="UP000041625"/>
    </source>
</evidence>
<reference evidence="2 3" key="1">
    <citation type="submission" date="2014-06" db="EMBL/GenBank/DDBJ databases">
        <authorList>
            <person name="Le Roux F."/>
        </authorList>
    </citation>
    <scope>NUCLEOTIDE SEQUENCE [LARGE SCALE GENOMIC DNA]</scope>
    <source>
        <strain evidence="2 3">J2-31</strain>
    </source>
</reference>
<keyword evidence="1" id="KW-0472">Membrane</keyword>
<sequence length="58" mass="6605">MFIVIALTLLLLNRRKSMLEVQACRTHIVVMIMVVVMTVSVVVSVDYIHNFHILLSHG</sequence>
<evidence type="ECO:0000313" key="2">
    <source>
        <dbReference type="EMBL" id="CDT70206.1"/>
    </source>
</evidence>
<proteinExistence type="predicted"/>
<feature type="transmembrane region" description="Helical" evidence="1">
    <location>
        <begin position="27"/>
        <end position="48"/>
    </location>
</feature>
<accession>A0AA86X0M5</accession>
<name>A0AA86X0M5_9VIBR</name>
<comment type="caution">
    <text evidence="2">The sequence shown here is derived from an EMBL/GenBank/DDBJ whole genome shotgun (WGS) entry which is preliminary data.</text>
</comment>
<organism evidence="2 3">
    <name type="scientific">Vibrio coralliirubri</name>
    <dbReference type="NCBI Taxonomy" id="1516159"/>
    <lineage>
        <taxon>Bacteria</taxon>
        <taxon>Pseudomonadati</taxon>
        <taxon>Pseudomonadota</taxon>
        <taxon>Gammaproteobacteria</taxon>
        <taxon>Vibrionales</taxon>
        <taxon>Vibrionaceae</taxon>
        <taxon>Vibrio</taxon>
    </lineage>
</organism>
<keyword evidence="1" id="KW-0812">Transmembrane</keyword>
<evidence type="ECO:0000256" key="1">
    <source>
        <dbReference type="SAM" id="Phobius"/>
    </source>
</evidence>
<gene>
    <name evidence="2" type="ORF">VCR31J2_1280334</name>
</gene>
<dbReference type="EMBL" id="CCKJ01000033">
    <property type="protein sequence ID" value="CDT70206.1"/>
    <property type="molecule type" value="Genomic_DNA"/>
</dbReference>
<dbReference type="AlphaFoldDB" id="A0AA86X0M5"/>